<feature type="chain" id="PRO_5014667098" description="Serine aminopeptidase S33 domain-containing protein" evidence="4">
    <location>
        <begin position="24"/>
        <end position="297"/>
    </location>
</feature>
<evidence type="ECO:0008006" key="7">
    <source>
        <dbReference type="Google" id="ProtNLM"/>
    </source>
</evidence>
<dbReference type="Gene3D" id="3.40.50.1820">
    <property type="entry name" value="alpha/beta hydrolase"/>
    <property type="match status" value="1"/>
</dbReference>
<evidence type="ECO:0000256" key="2">
    <source>
        <dbReference type="ARBA" id="ARBA00022963"/>
    </source>
</evidence>
<protein>
    <recommendedName>
        <fullName evidence="7">Serine aminopeptidase S33 domain-containing protein</fullName>
    </recommendedName>
</protein>
<reference evidence="6" key="1">
    <citation type="submission" date="2018-02" db="EMBL/GenBank/DDBJ databases">
        <authorList>
            <person name="Hausmann B."/>
        </authorList>
    </citation>
    <scope>NUCLEOTIDE SEQUENCE [LARGE SCALE GENOMIC DNA]</scope>
    <source>
        <strain evidence="6">Peat soil MAG SbA5</strain>
    </source>
</reference>
<evidence type="ECO:0000313" key="5">
    <source>
        <dbReference type="EMBL" id="SPE27130.1"/>
    </source>
</evidence>
<dbReference type="GO" id="GO:0016042">
    <property type="term" value="P:lipid catabolic process"/>
    <property type="evidence" value="ECO:0007669"/>
    <property type="project" value="UniProtKB-KW"/>
</dbReference>
<dbReference type="Proteomes" id="UP000239735">
    <property type="component" value="Unassembled WGS sequence"/>
</dbReference>
<proteinExistence type="predicted"/>
<accession>A0A2N9LV86</accession>
<dbReference type="GO" id="GO:0003847">
    <property type="term" value="F:1-alkyl-2-acetylglycerophosphocholine esterase activity"/>
    <property type="evidence" value="ECO:0007669"/>
    <property type="project" value="TreeGrafter"/>
</dbReference>
<evidence type="ECO:0000256" key="1">
    <source>
        <dbReference type="ARBA" id="ARBA00022801"/>
    </source>
</evidence>
<dbReference type="PANTHER" id="PTHR10272">
    <property type="entry name" value="PLATELET-ACTIVATING FACTOR ACETYLHYDROLASE"/>
    <property type="match status" value="1"/>
</dbReference>
<dbReference type="PANTHER" id="PTHR10272:SF0">
    <property type="entry name" value="PLATELET-ACTIVATING FACTOR ACETYLHYDROLASE"/>
    <property type="match status" value="1"/>
</dbReference>
<dbReference type="SUPFAM" id="SSF53474">
    <property type="entry name" value="alpha/beta-Hydrolases"/>
    <property type="match status" value="1"/>
</dbReference>
<name>A0A2N9LV86_9BACT</name>
<dbReference type="OrthoDB" id="114015at2"/>
<sequence>MLALRYRISTFAFAVAVFLPSLGQPIAAQQHLSAPRADGQSTPLMLYLPAKPRTGCAPLAVISHGAGGSENGYRYLAQAMAHLGYTTVVMGHAESGLAALRADMLRYGIMEGVTELVADPNAEKARLLDTGAALQWANDRCRAPFRVLLGHSMGAETVMLEAGAKNIIGVASPPAGQDRFDAYVALSPEGPGVVFDGDAWSGIRKPMLILTGTRDQSLKGGPQTRLVPWHVLPGGIFQCQWMGVIDDATHMNFAGDGLGSDKVEPLVTQTIAAFLPGARKHACTLPSALSGMTLQAK</sequence>
<organism evidence="5 6">
    <name type="scientific">Candidatus Sulfuritelmatomonas gaucii</name>
    <dbReference type="NCBI Taxonomy" id="2043161"/>
    <lineage>
        <taxon>Bacteria</taxon>
        <taxon>Pseudomonadati</taxon>
        <taxon>Acidobacteriota</taxon>
        <taxon>Terriglobia</taxon>
        <taxon>Terriglobales</taxon>
        <taxon>Acidobacteriaceae</taxon>
        <taxon>Candidatus Sulfuritelmatomonas</taxon>
    </lineage>
</organism>
<feature type="signal peptide" evidence="4">
    <location>
        <begin position="1"/>
        <end position="23"/>
    </location>
</feature>
<dbReference type="EMBL" id="OKRB01000117">
    <property type="protein sequence ID" value="SPE27130.1"/>
    <property type="molecule type" value="Genomic_DNA"/>
</dbReference>
<gene>
    <name evidence="5" type="ORF">SBA5_580009</name>
</gene>
<dbReference type="AlphaFoldDB" id="A0A2N9LV86"/>
<evidence type="ECO:0000256" key="3">
    <source>
        <dbReference type="ARBA" id="ARBA00023098"/>
    </source>
</evidence>
<keyword evidence="2" id="KW-0442">Lipid degradation</keyword>
<keyword evidence="4" id="KW-0732">Signal</keyword>
<evidence type="ECO:0000256" key="4">
    <source>
        <dbReference type="SAM" id="SignalP"/>
    </source>
</evidence>
<keyword evidence="3" id="KW-0443">Lipid metabolism</keyword>
<dbReference type="InterPro" id="IPR029058">
    <property type="entry name" value="AB_hydrolase_fold"/>
</dbReference>
<keyword evidence="1" id="KW-0378">Hydrolase</keyword>
<evidence type="ECO:0000313" key="6">
    <source>
        <dbReference type="Proteomes" id="UP000239735"/>
    </source>
</evidence>